<evidence type="ECO:0000256" key="6">
    <source>
        <dbReference type="PIRSR" id="PIRSR000027-1"/>
    </source>
</evidence>
<keyword evidence="5 6" id="KW-0408">Iron</keyword>
<evidence type="ECO:0000256" key="2">
    <source>
        <dbReference type="ARBA" id="ARBA00022617"/>
    </source>
</evidence>
<keyword evidence="4" id="KW-0249">Electron transport</keyword>
<gene>
    <name evidence="9" type="ORF">GCM10007391_05020</name>
</gene>
<name>A0A918MVN8_9ALTE</name>
<dbReference type="SUPFAM" id="SSF47175">
    <property type="entry name" value="Cytochromes"/>
    <property type="match status" value="1"/>
</dbReference>
<dbReference type="PROSITE" id="PS51009">
    <property type="entry name" value="CYTCII"/>
    <property type="match status" value="1"/>
</dbReference>
<keyword evidence="2 7" id="KW-0349">Heme</keyword>
<dbReference type="GO" id="GO:0022900">
    <property type="term" value="P:electron transport chain"/>
    <property type="evidence" value="ECO:0007669"/>
    <property type="project" value="InterPro"/>
</dbReference>
<comment type="PTM">
    <text evidence="7">Binds 1 heme group per subunit.</text>
</comment>
<dbReference type="GO" id="GO:0042597">
    <property type="term" value="C:periplasmic space"/>
    <property type="evidence" value="ECO:0007669"/>
    <property type="project" value="InterPro"/>
</dbReference>
<dbReference type="InterPro" id="IPR012127">
    <property type="entry name" value="Cyt_c_prime"/>
</dbReference>
<dbReference type="Gene3D" id="1.20.120.10">
    <property type="entry name" value="Cytochrome c/b562"/>
    <property type="match status" value="1"/>
</dbReference>
<evidence type="ECO:0000256" key="5">
    <source>
        <dbReference type="ARBA" id="ARBA00023004"/>
    </source>
</evidence>
<keyword evidence="3 6" id="KW-0479">Metal-binding</keyword>
<evidence type="ECO:0000256" key="1">
    <source>
        <dbReference type="ARBA" id="ARBA00022448"/>
    </source>
</evidence>
<feature type="binding site" description="covalent" evidence="7">
    <location>
        <position position="149"/>
    </location>
    <ligand>
        <name>heme c</name>
        <dbReference type="ChEBI" id="CHEBI:61717"/>
    </ligand>
</feature>
<dbReference type="InterPro" id="IPR002321">
    <property type="entry name" value="Cyt_c_II"/>
</dbReference>
<accession>A0A918MVN8</accession>
<protein>
    <submittedName>
        <fullName evidence="9">Cytochrome c</fullName>
    </submittedName>
</protein>
<dbReference type="InterPro" id="IPR010980">
    <property type="entry name" value="Cyt_c/b562"/>
</dbReference>
<keyword evidence="1" id="KW-0813">Transport</keyword>
<feature type="binding site" description="axial binding residue" evidence="6">
    <location>
        <position position="153"/>
    </location>
    <ligand>
        <name>heme c</name>
        <dbReference type="ChEBI" id="CHEBI:61717"/>
    </ligand>
    <ligandPart>
        <name>Fe</name>
        <dbReference type="ChEBI" id="CHEBI:18248"/>
    </ligandPart>
</feature>
<dbReference type="GO" id="GO:0020037">
    <property type="term" value="F:heme binding"/>
    <property type="evidence" value="ECO:0007669"/>
    <property type="project" value="InterPro"/>
</dbReference>
<evidence type="ECO:0000256" key="7">
    <source>
        <dbReference type="PIRSR" id="PIRSR000027-2"/>
    </source>
</evidence>
<dbReference type="Proteomes" id="UP000631300">
    <property type="component" value="Unassembled WGS sequence"/>
</dbReference>
<dbReference type="AlphaFoldDB" id="A0A918MVN8"/>
<dbReference type="PRINTS" id="PR00608">
    <property type="entry name" value="CYTCHROMECII"/>
</dbReference>
<proteinExistence type="predicted"/>
<evidence type="ECO:0000313" key="9">
    <source>
        <dbReference type="EMBL" id="GGW75678.1"/>
    </source>
</evidence>
<reference evidence="9" key="1">
    <citation type="journal article" date="2014" name="Int. J. Syst. Evol. Microbiol.">
        <title>Complete genome sequence of Corynebacterium casei LMG S-19264T (=DSM 44701T), isolated from a smear-ripened cheese.</title>
        <authorList>
            <consortium name="US DOE Joint Genome Institute (JGI-PGF)"/>
            <person name="Walter F."/>
            <person name="Albersmeier A."/>
            <person name="Kalinowski J."/>
            <person name="Ruckert C."/>
        </authorList>
    </citation>
    <scope>NUCLEOTIDE SEQUENCE</scope>
    <source>
        <strain evidence="9">KCTC 22164</strain>
    </source>
</reference>
<feature type="chain" id="PRO_5036789529" evidence="8">
    <location>
        <begin position="26"/>
        <end position="159"/>
    </location>
</feature>
<reference evidence="9" key="2">
    <citation type="submission" date="2020-09" db="EMBL/GenBank/DDBJ databases">
        <authorList>
            <person name="Sun Q."/>
            <person name="Kim S."/>
        </authorList>
    </citation>
    <scope>NUCLEOTIDE SEQUENCE</scope>
    <source>
        <strain evidence="9">KCTC 22164</strain>
    </source>
</reference>
<dbReference type="RefSeq" id="WP_189403499.1">
    <property type="nucleotide sequence ID" value="NZ_BMXP01000001.1"/>
</dbReference>
<dbReference type="GO" id="GO:0009055">
    <property type="term" value="F:electron transfer activity"/>
    <property type="evidence" value="ECO:0007669"/>
    <property type="project" value="InterPro"/>
</dbReference>
<dbReference type="GO" id="GO:0005506">
    <property type="term" value="F:iron ion binding"/>
    <property type="evidence" value="ECO:0007669"/>
    <property type="project" value="InterPro"/>
</dbReference>
<organism evidence="9 10">
    <name type="scientific">Alteromonas halophila</name>
    <dbReference type="NCBI Taxonomy" id="516698"/>
    <lineage>
        <taxon>Bacteria</taxon>
        <taxon>Pseudomonadati</taxon>
        <taxon>Pseudomonadota</taxon>
        <taxon>Gammaproteobacteria</taxon>
        <taxon>Alteromonadales</taxon>
        <taxon>Alteromonadaceae</taxon>
        <taxon>Alteromonas/Salinimonas group</taxon>
        <taxon>Alteromonas</taxon>
    </lineage>
</organism>
<dbReference type="PIRSF" id="PIRSF000027">
    <property type="entry name" value="Cytc_c_prime"/>
    <property type="match status" value="1"/>
</dbReference>
<dbReference type="InterPro" id="IPR015984">
    <property type="entry name" value="Cyt_c_prime_subgr"/>
</dbReference>
<comment type="caution">
    <text evidence="9">The sequence shown here is derived from an EMBL/GenBank/DDBJ whole genome shotgun (WGS) entry which is preliminary data.</text>
</comment>
<evidence type="ECO:0000256" key="8">
    <source>
        <dbReference type="SAM" id="SignalP"/>
    </source>
</evidence>
<evidence type="ECO:0000313" key="10">
    <source>
        <dbReference type="Proteomes" id="UP000631300"/>
    </source>
</evidence>
<sequence>MKHLTRRFTASAVLFSSLICAGAVAEEAVSRKHAETAIEYRQSLFQLLKSNMAPLGGMAKGALPYDATVMETNAMRIEQLADMMADYLKVDTRKFDVSTGAKDDIWDNFSDVEDKIGALHTAASNLQSVAQAGDESAYRSAIGEVGAACKSCHDDYKKD</sequence>
<dbReference type="Pfam" id="PF01322">
    <property type="entry name" value="Cytochrom_C_2"/>
    <property type="match status" value="1"/>
</dbReference>
<keyword evidence="10" id="KW-1185">Reference proteome</keyword>
<evidence type="ECO:0000256" key="4">
    <source>
        <dbReference type="ARBA" id="ARBA00022982"/>
    </source>
</evidence>
<dbReference type="EMBL" id="BMXP01000001">
    <property type="protein sequence ID" value="GGW75678.1"/>
    <property type="molecule type" value="Genomic_DNA"/>
</dbReference>
<feature type="binding site" description="covalent" evidence="7">
    <location>
        <position position="152"/>
    </location>
    <ligand>
        <name>heme c</name>
        <dbReference type="ChEBI" id="CHEBI:61717"/>
    </ligand>
</feature>
<evidence type="ECO:0000256" key="3">
    <source>
        <dbReference type="ARBA" id="ARBA00022723"/>
    </source>
</evidence>
<keyword evidence="8" id="KW-0732">Signal</keyword>
<feature type="signal peptide" evidence="8">
    <location>
        <begin position="1"/>
        <end position="25"/>
    </location>
</feature>